<dbReference type="CDD" id="cd00761">
    <property type="entry name" value="Glyco_tranf_GTA_type"/>
    <property type="match status" value="1"/>
</dbReference>
<gene>
    <name evidence="3" type="ORF">J8TS2_35250</name>
</gene>
<proteinExistence type="inferred from homology"/>
<dbReference type="PANTHER" id="PTHR22916:SF3">
    <property type="entry name" value="UDP-GLCNAC:BETAGAL BETA-1,3-N-ACETYLGLUCOSAMINYLTRANSFERASE-LIKE PROTEIN 1"/>
    <property type="match status" value="1"/>
</dbReference>
<dbReference type="Pfam" id="PF00535">
    <property type="entry name" value="Glycos_transf_2"/>
    <property type="match status" value="1"/>
</dbReference>
<name>A0ABQ4KNY0_9BACI</name>
<keyword evidence="4" id="KW-1185">Reference proteome</keyword>
<accession>A0ABQ4KNY0</accession>
<dbReference type="PANTHER" id="PTHR22916">
    <property type="entry name" value="GLYCOSYLTRANSFERASE"/>
    <property type="match status" value="1"/>
</dbReference>
<evidence type="ECO:0000256" key="1">
    <source>
        <dbReference type="ARBA" id="ARBA00006739"/>
    </source>
</evidence>
<evidence type="ECO:0000259" key="2">
    <source>
        <dbReference type="Pfam" id="PF00535"/>
    </source>
</evidence>
<comment type="similarity">
    <text evidence="1">Belongs to the glycosyltransferase 2 family.</text>
</comment>
<dbReference type="InterPro" id="IPR001173">
    <property type="entry name" value="Glyco_trans_2-like"/>
</dbReference>
<organism evidence="3 4">
    <name type="scientific">Lederbergia ruris</name>
    <dbReference type="NCBI Taxonomy" id="217495"/>
    <lineage>
        <taxon>Bacteria</taxon>
        <taxon>Bacillati</taxon>
        <taxon>Bacillota</taxon>
        <taxon>Bacilli</taxon>
        <taxon>Bacillales</taxon>
        <taxon>Bacillaceae</taxon>
        <taxon>Lederbergia</taxon>
    </lineage>
</organism>
<comment type="caution">
    <text evidence="3">The sequence shown here is derived from an EMBL/GenBank/DDBJ whole genome shotgun (WGS) entry which is preliminary data.</text>
</comment>
<protein>
    <recommendedName>
        <fullName evidence="2">Glycosyltransferase 2-like domain-containing protein</fullName>
    </recommendedName>
</protein>
<reference evidence="3 4" key="1">
    <citation type="submission" date="2021-03" db="EMBL/GenBank/DDBJ databases">
        <title>Antimicrobial resistance genes in bacteria isolated from Japanese honey, and their potential for conferring macrolide and lincosamide resistance in the American foulbrood pathogen Paenibacillus larvae.</title>
        <authorList>
            <person name="Okamoto M."/>
            <person name="Kumagai M."/>
            <person name="Kanamori H."/>
            <person name="Takamatsu D."/>
        </authorList>
    </citation>
    <scope>NUCLEOTIDE SEQUENCE [LARGE SCALE GENOMIC DNA]</scope>
    <source>
        <strain evidence="3 4">J8TS2</strain>
    </source>
</reference>
<dbReference type="Proteomes" id="UP000679950">
    <property type="component" value="Unassembled WGS sequence"/>
</dbReference>
<dbReference type="EMBL" id="BORB01000038">
    <property type="protein sequence ID" value="GIN59206.1"/>
    <property type="molecule type" value="Genomic_DNA"/>
</dbReference>
<feature type="domain" description="Glycosyltransferase 2-like" evidence="2">
    <location>
        <begin position="38"/>
        <end position="204"/>
    </location>
</feature>
<dbReference type="InterPro" id="IPR029044">
    <property type="entry name" value="Nucleotide-diphossugar_trans"/>
</dbReference>
<dbReference type="Gene3D" id="3.90.550.10">
    <property type="entry name" value="Spore Coat Polysaccharide Biosynthesis Protein SpsA, Chain A"/>
    <property type="match status" value="1"/>
</dbReference>
<dbReference type="SUPFAM" id="SSF53448">
    <property type="entry name" value="Nucleotide-diphospho-sugar transferases"/>
    <property type="match status" value="1"/>
</dbReference>
<dbReference type="RefSeq" id="WP_212967118.1">
    <property type="nucleotide sequence ID" value="NZ_BORB01000038.1"/>
</dbReference>
<sequence>MIRLSPTKIFKSLYNPKKQQAYTIHKQSTNRQRDYFVTVITPVYNGEKFLKKSIESVMKQTLGFKNIEYILIDDCSTDRSKEILLDFAKQHENMTVVSLDCHSGSSGRPRNIGMELASSPYIMFLDADDWLDPNGLQVLYEILEETGDPYVVGRTIKVDNGGTKVVGEHQCCKERRSVSPFSIPHIFHHLGPTARMMRASLLKERQIQFPEMKFAEDKQFFIDVLTSCQTISTTTKPIYYANRLDETKKTRLTNQTNILQKTNYNLQIVHYILKRKFDLEIEKMIVNRLYEFDLMRRLFTTPHFQKTKFKRLYYYKIKQILKTTRKLTYDFTENFFEPIHKLIYELIREGNYSAVTKLLEWDKSIKVKEVVIKNQQAYLVIPFLEEKYKYIPLPIYITFKEHYCQENQYILHFHVYGDHIHSITDVLIRDGKNAHNDYVLPVTMNENGEGTIKVQFDSLKDLPPAYYSIFVRYNDYMKINIRQLIKNEITHRYQKREFTFCHTPFSNVALKIK</sequence>
<evidence type="ECO:0000313" key="3">
    <source>
        <dbReference type="EMBL" id="GIN59206.1"/>
    </source>
</evidence>
<evidence type="ECO:0000313" key="4">
    <source>
        <dbReference type="Proteomes" id="UP000679950"/>
    </source>
</evidence>